<organism evidence="1 2">
    <name type="scientific">Leptotrichia hongkongensis</name>
    <dbReference type="NCBI Taxonomy" id="554406"/>
    <lineage>
        <taxon>Bacteria</taxon>
        <taxon>Fusobacteriati</taxon>
        <taxon>Fusobacteriota</taxon>
        <taxon>Fusobacteriia</taxon>
        <taxon>Fusobacteriales</taxon>
        <taxon>Leptotrichiaceae</taxon>
        <taxon>Leptotrichia</taxon>
    </lineage>
</organism>
<dbReference type="RefSeq" id="WP_372582557.1">
    <property type="nucleotide sequence ID" value="NZ_JBGORW010000003.1"/>
</dbReference>
<keyword evidence="2" id="KW-1185">Reference proteome</keyword>
<proteinExistence type="predicted"/>
<evidence type="ECO:0000313" key="1">
    <source>
        <dbReference type="EMBL" id="MFA3799230.1"/>
    </source>
</evidence>
<sequence>MKVKVKLNTVQYECELEIMESYCNIPFISNKELQFYVKYAGLQITPNILNQLSEEAKNQIYKYIGVMDIVWFDIAKVYITNITAYSIEIGFSENMQIMEEIYSDFDSNIPINEFETGILFPNLPARFLFQTLGDIYVEFDTNDLNILDFKIHDNIKKLMCSKGLDDKFKKYNLKNNI</sequence>
<accession>A0ABV4S4E6</accession>
<comment type="caution">
    <text evidence="1">The sequence shown here is derived from an EMBL/GenBank/DDBJ whole genome shotgun (WGS) entry which is preliminary data.</text>
</comment>
<dbReference type="EMBL" id="JBGORW010000003">
    <property type="protein sequence ID" value="MFA3799230.1"/>
    <property type="molecule type" value="Genomic_DNA"/>
</dbReference>
<protein>
    <submittedName>
        <fullName evidence="1">Uncharacterized protein</fullName>
    </submittedName>
</protein>
<dbReference type="Proteomes" id="UP001571581">
    <property type="component" value="Unassembled WGS sequence"/>
</dbReference>
<name>A0ABV4S4E6_9FUSO</name>
<reference evidence="1 2" key="1">
    <citation type="submission" date="2024-07" db="EMBL/GenBank/DDBJ databases">
        <authorList>
            <person name="Li X.-J."/>
            <person name="Wang X."/>
        </authorList>
    </citation>
    <scope>NUCLEOTIDE SEQUENCE [LARGE SCALE GENOMIC DNA]</scope>
    <source>
        <strain evidence="1 2">DSM 23441</strain>
    </source>
</reference>
<gene>
    <name evidence="1" type="ORF">ACEG17_03395</name>
</gene>
<evidence type="ECO:0000313" key="2">
    <source>
        <dbReference type="Proteomes" id="UP001571581"/>
    </source>
</evidence>